<dbReference type="HAMAP" id="MF_00083">
    <property type="entry name" value="Pept_tRNA_hydro_bact"/>
    <property type="match status" value="1"/>
</dbReference>
<evidence type="ECO:0000313" key="8">
    <source>
        <dbReference type="EMBL" id="RZO24646.1"/>
    </source>
</evidence>
<dbReference type="EMBL" id="SHBK01000007">
    <property type="protein sequence ID" value="RZO24646.1"/>
    <property type="molecule type" value="Genomic_DNA"/>
</dbReference>
<dbReference type="Gene3D" id="3.40.50.1470">
    <property type="entry name" value="Peptidyl-tRNA hydrolase"/>
    <property type="match status" value="1"/>
</dbReference>
<evidence type="ECO:0000256" key="5">
    <source>
        <dbReference type="ARBA" id="ARBA00038063"/>
    </source>
</evidence>
<comment type="similarity">
    <text evidence="5 7">Belongs to the PTH family.</text>
</comment>
<dbReference type="PROSITE" id="PS01196">
    <property type="entry name" value="PEPT_TRNA_HYDROL_2"/>
    <property type="match status" value="1"/>
</dbReference>
<evidence type="ECO:0000313" key="9">
    <source>
        <dbReference type="Proteomes" id="UP000316449"/>
    </source>
</evidence>
<evidence type="ECO:0000256" key="6">
    <source>
        <dbReference type="ARBA" id="ARBA00050038"/>
    </source>
</evidence>
<comment type="subcellular location">
    <subcellularLocation>
        <location evidence="7">Cytoplasm</location>
    </subcellularLocation>
</comment>
<evidence type="ECO:0000256" key="1">
    <source>
        <dbReference type="ARBA" id="ARBA00013260"/>
    </source>
</evidence>
<comment type="catalytic activity">
    <reaction evidence="7">
        <text>an N-acyl-L-alpha-aminoacyl-tRNA + H2O = an N-acyl-L-amino acid + a tRNA + H(+)</text>
        <dbReference type="Rhea" id="RHEA:54448"/>
        <dbReference type="Rhea" id="RHEA-COMP:10123"/>
        <dbReference type="Rhea" id="RHEA-COMP:13883"/>
        <dbReference type="ChEBI" id="CHEBI:15377"/>
        <dbReference type="ChEBI" id="CHEBI:15378"/>
        <dbReference type="ChEBI" id="CHEBI:59874"/>
        <dbReference type="ChEBI" id="CHEBI:78442"/>
        <dbReference type="ChEBI" id="CHEBI:138191"/>
        <dbReference type="EC" id="3.1.1.29"/>
    </reaction>
</comment>
<dbReference type="GO" id="GO:0006515">
    <property type="term" value="P:protein quality control for misfolded or incompletely synthesized proteins"/>
    <property type="evidence" value="ECO:0007669"/>
    <property type="project" value="UniProtKB-UniRule"/>
</dbReference>
<name>A0A520MTY1_9GAMM</name>
<feature type="binding site" evidence="7">
    <location>
        <position position="113"/>
    </location>
    <ligand>
        <name>tRNA</name>
        <dbReference type="ChEBI" id="CHEBI:17843"/>
    </ligand>
</feature>
<evidence type="ECO:0000256" key="2">
    <source>
        <dbReference type="ARBA" id="ARBA00022555"/>
    </source>
</evidence>
<reference evidence="8 9" key="1">
    <citation type="submission" date="2019-02" db="EMBL/GenBank/DDBJ databases">
        <title>Prokaryotic population dynamics and viral predation in marine succession experiment using metagenomics: the confinement effect.</title>
        <authorList>
            <person name="Haro-Moreno J.M."/>
            <person name="Rodriguez-Valera F."/>
            <person name="Lopez-Perez M."/>
        </authorList>
    </citation>
    <scope>NUCLEOTIDE SEQUENCE [LARGE SCALE GENOMIC DNA]</scope>
    <source>
        <strain evidence="8">MED-G165</strain>
    </source>
</reference>
<dbReference type="GO" id="GO:0000049">
    <property type="term" value="F:tRNA binding"/>
    <property type="evidence" value="ECO:0007669"/>
    <property type="project" value="UniProtKB-UniRule"/>
</dbReference>
<evidence type="ECO:0000256" key="4">
    <source>
        <dbReference type="ARBA" id="ARBA00022884"/>
    </source>
</evidence>
<sequence>MPNICIIGLGNPGAQYNGTRHNIGKDWIKSIAADCNLELQSKKKIQATVAMSSDEKILWGYPDQYVNESGHSINKIVKTTNFSLERIIIIHDDLDLPIGSLKLKIGGGHGGHNGLKSIISHSGQSFTRLRVGIGHPGNKVDVTNWVLGKFKPAEKDLILESFYMFNNIIELLGNNDIQNAQLKLHTE</sequence>
<feature type="binding site" evidence="7">
    <location>
        <position position="16"/>
    </location>
    <ligand>
        <name>tRNA</name>
        <dbReference type="ChEBI" id="CHEBI:17843"/>
    </ligand>
</feature>
<proteinExistence type="inferred from homology"/>
<dbReference type="Proteomes" id="UP000316449">
    <property type="component" value="Unassembled WGS sequence"/>
</dbReference>
<dbReference type="InterPro" id="IPR018171">
    <property type="entry name" value="Pept_tRNA_hydro_CS"/>
</dbReference>
<comment type="function">
    <text evidence="7">Catalyzes the release of premature peptidyl moieties from peptidyl-tRNA molecules trapped in stalled 50S ribosomal subunits, and thus maintains levels of free tRNAs and 50S ribosomes.</text>
</comment>
<protein>
    <recommendedName>
        <fullName evidence="6 7">Peptidyl-tRNA hydrolase</fullName>
        <shortName evidence="7">Pth</shortName>
        <ecNumber evidence="1 7">3.1.1.29</ecNumber>
    </recommendedName>
</protein>
<dbReference type="GO" id="GO:0005737">
    <property type="term" value="C:cytoplasm"/>
    <property type="evidence" value="ECO:0007669"/>
    <property type="project" value="UniProtKB-SubCell"/>
</dbReference>
<feature type="active site" description="Proton acceptor" evidence="7">
    <location>
        <position position="21"/>
    </location>
</feature>
<feature type="binding site" evidence="7">
    <location>
        <position position="65"/>
    </location>
    <ligand>
        <name>tRNA</name>
        <dbReference type="ChEBI" id="CHEBI:17843"/>
    </ligand>
</feature>
<dbReference type="GO" id="GO:0004045">
    <property type="term" value="F:peptidyl-tRNA hydrolase activity"/>
    <property type="evidence" value="ECO:0007669"/>
    <property type="project" value="UniProtKB-UniRule"/>
</dbReference>
<comment type="function">
    <text evidence="7">Hydrolyzes ribosome-free peptidyl-tRNAs (with 1 or more amino acids incorporated), which drop off the ribosome during protein synthesis, or as a result of ribosome stalling.</text>
</comment>
<dbReference type="EC" id="3.1.1.29" evidence="1 7"/>
<dbReference type="InterPro" id="IPR036416">
    <property type="entry name" value="Pept_tRNA_hydro_sf"/>
</dbReference>
<dbReference type="InterPro" id="IPR001328">
    <property type="entry name" value="Pept_tRNA_hydro"/>
</dbReference>
<keyword evidence="7" id="KW-0963">Cytoplasm</keyword>
<feature type="binding site" evidence="7">
    <location>
        <position position="67"/>
    </location>
    <ligand>
        <name>tRNA</name>
        <dbReference type="ChEBI" id="CHEBI:17843"/>
    </ligand>
</feature>
<organism evidence="8 9">
    <name type="scientific">SAR86 cluster bacterium</name>
    <dbReference type="NCBI Taxonomy" id="2030880"/>
    <lineage>
        <taxon>Bacteria</taxon>
        <taxon>Pseudomonadati</taxon>
        <taxon>Pseudomonadota</taxon>
        <taxon>Gammaproteobacteria</taxon>
        <taxon>SAR86 cluster</taxon>
    </lineage>
</organism>
<feature type="site" description="Stabilizes the basic form of H active site to accept a proton" evidence="7">
    <location>
        <position position="92"/>
    </location>
</feature>
<evidence type="ECO:0000256" key="3">
    <source>
        <dbReference type="ARBA" id="ARBA00022801"/>
    </source>
</evidence>
<feature type="site" description="Discriminates between blocked and unblocked aminoacyl-tRNA" evidence="7">
    <location>
        <position position="11"/>
    </location>
</feature>
<keyword evidence="2 7" id="KW-0820">tRNA-binding</keyword>
<comment type="subunit">
    <text evidence="7">Monomer.</text>
</comment>
<keyword evidence="3 7" id="KW-0378">Hydrolase</keyword>
<gene>
    <name evidence="7" type="primary">pth</name>
    <name evidence="8" type="ORF">EVA98_01030</name>
</gene>
<dbReference type="FunFam" id="3.40.50.1470:FF:000001">
    <property type="entry name" value="Peptidyl-tRNA hydrolase"/>
    <property type="match status" value="1"/>
</dbReference>
<dbReference type="PANTHER" id="PTHR17224">
    <property type="entry name" value="PEPTIDYL-TRNA HYDROLASE"/>
    <property type="match status" value="1"/>
</dbReference>
<dbReference type="PANTHER" id="PTHR17224:SF1">
    <property type="entry name" value="PEPTIDYL-TRNA HYDROLASE"/>
    <property type="match status" value="1"/>
</dbReference>
<dbReference type="GO" id="GO:0072344">
    <property type="term" value="P:rescue of stalled ribosome"/>
    <property type="evidence" value="ECO:0007669"/>
    <property type="project" value="UniProtKB-UniRule"/>
</dbReference>
<accession>A0A520MTY1</accession>
<comment type="caution">
    <text evidence="8">The sequence shown here is derived from an EMBL/GenBank/DDBJ whole genome shotgun (WGS) entry which is preliminary data.</text>
</comment>
<dbReference type="NCBIfam" id="TIGR00447">
    <property type="entry name" value="pth"/>
    <property type="match status" value="1"/>
</dbReference>
<evidence type="ECO:0000256" key="7">
    <source>
        <dbReference type="HAMAP-Rule" id="MF_00083"/>
    </source>
</evidence>
<dbReference type="Pfam" id="PF01195">
    <property type="entry name" value="Pept_tRNA_hydro"/>
    <property type="match status" value="1"/>
</dbReference>
<dbReference type="SUPFAM" id="SSF53178">
    <property type="entry name" value="Peptidyl-tRNA hydrolase-like"/>
    <property type="match status" value="1"/>
</dbReference>
<dbReference type="AlphaFoldDB" id="A0A520MTY1"/>
<keyword evidence="4 7" id="KW-0694">RNA-binding</keyword>
<dbReference type="CDD" id="cd00462">
    <property type="entry name" value="PTH"/>
    <property type="match status" value="1"/>
</dbReference>